<comment type="caution">
    <text evidence="5">The sequence shown here is derived from an EMBL/GenBank/DDBJ whole genome shotgun (WGS) entry which is preliminary data.</text>
</comment>
<dbReference type="OrthoDB" id="270173at2759"/>
<dbReference type="SUPFAM" id="SSF56553">
    <property type="entry name" value="Insert subdomain of RNA polymerase alpha subunit"/>
    <property type="match status" value="2"/>
</dbReference>
<keyword evidence="1" id="KW-0240">DNA-directed RNA polymerase</keyword>
<proteinExistence type="predicted"/>
<evidence type="ECO:0000313" key="5">
    <source>
        <dbReference type="EMBL" id="PVV01710.1"/>
    </source>
</evidence>
<dbReference type="InterPro" id="IPR011262">
    <property type="entry name" value="DNA-dir_RNA_pol_insert"/>
</dbReference>
<dbReference type="InterPro" id="IPR011263">
    <property type="entry name" value="DNA-dir_RNA_pol_RpoA/D/Rpb3"/>
</dbReference>
<name>A0A2T9ZAX7_9FUNG</name>
<evidence type="ECO:0000256" key="1">
    <source>
        <dbReference type="ARBA" id="ARBA00022478"/>
    </source>
</evidence>
<dbReference type="GO" id="GO:0006351">
    <property type="term" value="P:DNA-templated transcription"/>
    <property type="evidence" value="ECO:0007669"/>
    <property type="project" value="InterPro"/>
</dbReference>
<dbReference type="InterPro" id="IPR033901">
    <property type="entry name" value="RNAPI/III_AC40"/>
</dbReference>
<evidence type="ECO:0000256" key="3">
    <source>
        <dbReference type="SAM" id="MobiDB-lite"/>
    </source>
</evidence>
<dbReference type="SUPFAM" id="SSF55257">
    <property type="entry name" value="RBP11-like subunits of RNA polymerase"/>
    <property type="match status" value="1"/>
</dbReference>
<feature type="non-terminal residue" evidence="5">
    <location>
        <position position="315"/>
    </location>
</feature>
<dbReference type="Pfam" id="PF01000">
    <property type="entry name" value="RNA_pol_A_bac"/>
    <property type="match status" value="1"/>
</dbReference>
<dbReference type="AlphaFoldDB" id="A0A2T9ZAX7"/>
<dbReference type="Gene3D" id="3.30.1360.10">
    <property type="entry name" value="RNA polymerase, RBP11-like subunit"/>
    <property type="match status" value="1"/>
</dbReference>
<feature type="compositionally biased region" description="Basic and acidic residues" evidence="3">
    <location>
        <begin position="193"/>
        <end position="202"/>
    </location>
</feature>
<reference evidence="5 6" key="1">
    <citation type="journal article" date="2018" name="MBio">
        <title>Comparative Genomics Reveals the Core Gene Toolbox for the Fungus-Insect Symbiosis.</title>
        <authorList>
            <person name="Wang Y."/>
            <person name="Stata M."/>
            <person name="Wang W."/>
            <person name="Stajich J.E."/>
            <person name="White M.M."/>
            <person name="Moncalvo J.M."/>
        </authorList>
    </citation>
    <scope>NUCLEOTIDE SEQUENCE [LARGE SCALE GENOMIC DNA]</scope>
    <source>
        <strain evidence="5 6">SC-DP-2</strain>
    </source>
</reference>
<dbReference type="Proteomes" id="UP000245609">
    <property type="component" value="Unassembled WGS sequence"/>
</dbReference>
<feature type="region of interest" description="Disordered" evidence="3">
    <location>
        <begin position="175"/>
        <end position="204"/>
    </location>
</feature>
<evidence type="ECO:0000313" key="6">
    <source>
        <dbReference type="Proteomes" id="UP000245609"/>
    </source>
</evidence>
<protein>
    <recommendedName>
        <fullName evidence="4">DNA-directed RNA polymerase RpoA/D/Rpb3-type domain-containing protein</fullName>
    </recommendedName>
</protein>
<dbReference type="GO" id="GO:0055029">
    <property type="term" value="C:nuclear DNA-directed RNA polymerase complex"/>
    <property type="evidence" value="ECO:0007669"/>
    <property type="project" value="UniProtKB-ARBA"/>
</dbReference>
<dbReference type="PANTHER" id="PTHR11800:SF13">
    <property type="entry name" value="DNA-DIRECTED RNA POLYMERASES I AND III SUBUNIT RPAC1"/>
    <property type="match status" value="1"/>
</dbReference>
<dbReference type="InterPro" id="IPR036603">
    <property type="entry name" value="RBP11-like"/>
</dbReference>
<dbReference type="EMBL" id="MBFS01000866">
    <property type="protein sequence ID" value="PVV01710.1"/>
    <property type="molecule type" value="Genomic_DNA"/>
</dbReference>
<feature type="compositionally biased region" description="Polar residues" evidence="3">
    <location>
        <begin position="175"/>
        <end position="192"/>
    </location>
</feature>
<dbReference type="GO" id="GO:0046983">
    <property type="term" value="F:protein dimerization activity"/>
    <property type="evidence" value="ECO:0007669"/>
    <property type="project" value="InterPro"/>
</dbReference>
<dbReference type="Gene3D" id="2.170.120.12">
    <property type="entry name" value="DNA-directed RNA polymerase, insert domain"/>
    <property type="match status" value="1"/>
</dbReference>
<sequence>MSLDNSVKILNDQVLDVSNTDHPLTIPGSTNFSIQQSIKNLKIKIIRVSPLEMEFDLIGVDASFANALRRILISEVPTMAIEKVYMLNNTGVVQDEVLAHRLGLIPIKADPRYFSWKDSTDDPTDQNTIVFKLDVACSYAPKNYSPEDHIPQPSTASDSLNDAFSSFKNTRTESASQIQSKVSNLRNLQNLQKSEKSEKSESLKSTPKYINSEIYSGMLVWDPKGDQIERFSAENAIRPVYNDILITKLRPGQKIQCELHCIKGIGRDHAKFSPVATASYKLLPKIDLLAEITGNDAYKLQQCFSPGVVEVSMSN</sequence>
<gene>
    <name evidence="5" type="ORF">BB560_003860</name>
</gene>
<keyword evidence="6" id="KW-1185">Reference proteome</keyword>
<dbReference type="STRING" id="133381.A0A2T9ZAX7"/>
<dbReference type="GO" id="GO:0003899">
    <property type="term" value="F:DNA-directed RNA polymerase activity"/>
    <property type="evidence" value="ECO:0007669"/>
    <property type="project" value="InterPro"/>
</dbReference>
<dbReference type="GO" id="GO:0005666">
    <property type="term" value="C:RNA polymerase III complex"/>
    <property type="evidence" value="ECO:0007669"/>
    <property type="project" value="TreeGrafter"/>
</dbReference>
<accession>A0A2T9ZAX7</accession>
<dbReference type="SMART" id="SM00662">
    <property type="entry name" value="RPOLD"/>
    <property type="match status" value="1"/>
</dbReference>
<dbReference type="GO" id="GO:0005736">
    <property type="term" value="C:RNA polymerase I complex"/>
    <property type="evidence" value="ECO:0007669"/>
    <property type="project" value="TreeGrafter"/>
</dbReference>
<dbReference type="InterPro" id="IPR036643">
    <property type="entry name" value="RNApol_insert_sf"/>
</dbReference>
<keyword evidence="2" id="KW-0804">Transcription</keyword>
<evidence type="ECO:0000256" key="2">
    <source>
        <dbReference type="ARBA" id="ARBA00023163"/>
    </source>
</evidence>
<evidence type="ECO:0000259" key="4">
    <source>
        <dbReference type="SMART" id="SM00662"/>
    </source>
</evidence>
<dbReference type="CDD" id="cd07032">
    <property type="entry name" value="RNAP_I_II_AC40"/>
    <property type="match status" value="1"/>
</dbReference>
<organism evidence="5 6">
    <name type="scientific">Smittium megazygosporum</name>
    <dbReference type="NCBI Taxonomy" id="133381"/>
    <lineage>
        <taxon>Eukaryota</taxon>
        <taxon>Fungi</taxon>
        <taxon>Fungi incertae sedis</taxon>
        <taxon>Zoopagomycota</taxon>
        <taxon>Kickxellomycotina</taxon>
        <taxon>Harpellomycetes</taxon>
        <taxon>Harpellales</taxon>
        <taxon>Legeriomycetaceae</taxon>
        <taxon>Smittium</taxon>
    </lineage>
</organism>
<dbReference type="PANTHER" id="PTHR11800">
    <property type="entry name" value="DNA-DIRECTED RNA POLYMERASE"/>
    <property type="match status" value="1"/>
</dbReference>
<dbReference type="InterPro" id="IPR050518">
    <property type="entry name" value="Rpo3/RPB3_RNA_Pol_subunit"/>
</dbReference>
<dbReference type="Pfam" id="PF01193">
    <property type="entry name" value="RNA_pol_L"/>
    <property type="match status" value="1"/>
</dbReference>
<feature type="domain" description="DNA-directed RNA polymerase RpoA/D/Rpb3-type" evidence="4">
    <location>
        <begin position="52"/>
        <end position="313"/>
    </location>
</feature>